<evidence type="ECO:0000256" key="2">
    <source>
        <dbReference type="SAM" id="MobiDB-lite"/>
    </source>
</evidence>
<dbReference type="GO" id="GO:0006396">
    <property type="term" value="P:RNA processing"/>
    <property type="evidence" value="ECO:0007669"/>
    <property type="project" value="InterPro"/>
</dbReference>
<dbReference type="GO" id="GO:0003743">
    <property type="term" value="F:translation initiation factor activity"/>
    <property type="evidence" value="ECO:0007669"/>
    <property type="project" value="UniProtKB-KW"/>
</dbReference>
<dbReference type="EMBL" id="KN714699">
    <property type="protein sequence ID" value="KUI57408.1"/>
    <property type="molecule type" value="Genomic_DNA"/>
</dbReference>
<accession>A0A194V0G3</accession>
<dbReference type="Proteomes" id="UP000078576">
    <property type="component" value="Unassembled WGS sequence"/>
</dbReference>
<dbReference type="AlphaFoldDB" id="A0A194V0G3"/>
<dbReference type="SUPFAM" id="SSF69065">
    <property type="entry name" value="RNase III domain-like"/>
    <property type="match status" value="1"/>
</dbReference>
<feature type="region of interest" description="Disordered" evidence="2">
    <location>
        <begin position="216"/>
        <end position="397"/>
    </location>
</feature>
<reference evidence="4" key="1">
    <citation type="submission" date="2014-12" db="EMBL/GenBank/DDBJ databases">
        <title>Genome Sequence of Valsa Canker Pathogens Uncovers a Specific Adaption of Colonization on Woody Bark.</title>
        <authorList>
            <person name="Yin Z."/>
            <person name="Liu H."/>
            <person name="Gao X."/>
            <person name="Li Z."/>
            <person name="Song N."/>
            <person name="Ke X."/>
            <person name="Dai Q."/>
            <person name="Wu Y."/>
            <person name="Sun Y."/>
            <person name="Xu J.-R."/>
            <person name="Kang Z.K."/>
            <person name="Wang L."/>
            <person name="Huang L."/>
        </authorList>
    </citation>
    <scope>NUCLEOTIDE SEQUENCE [LARGE SCALE GENOMIC DNA]</scope>
    <source>
        <strain evidence="4">SXYL134</strain>
    </source>
</reference>
<evidence type="ECO:0000313" key="4">
    <source>
        <dbReference type="Proteomes" id="UP000078576"/>
    </source>
</evidence>
<keyword evidence="3" id="KW-0648">Protein biosynthesis</keyword>
<dbReference type="InterPro" id="IPR036389">
    <property type="entry name" value="RNase_III_sf"/>
</dbReference>
<name>A0A194V0G3_CYTMA</name>
<dbReference type="STRING" id="694573.A0A194V0G3"/>
<feature type="compositionally biased region" description="Polar residues" evidence="2">
    <location>
        <begin position="323"/>
        <end position="352"/>
    </location>
</feature>
<proteinExistence type="predicted"/>
<organism evidence="3 4">
    <name type="scientific">Cytospora mali</name>
    <name type="common">Apple Valsa canker fungus</name>
    <name type="synonym">Valsa mali</name>
    <dbReference type="NCBI Taxonomy" id="578113"/>
    <lineage>
        <taxon>Eukaryota</taxon>
        <taxon>Fungi</taxon>
        <taxon>Dikarya</taxon>
        <taxon>Ascomycota</taxon>
        <taxon>Pezizomycotina</taxon>
        <taxon>Sordariomycetes</taxon>
        <taxon>Sordariomycetidae</taxon>
        <taxon>Diaporthales</taxon>
        <taxon>Cytosporaceae</taxon>
        <taxon>Cytospora</taxon>
    </lineage>
</organism>
<feature type="compositionally biased region" description="Basic and acidic residues" evidence="2">
    <location>
        <begin position="216"/>
        <end position="283"/>
    </location>
</feature>
<keyword evidence="3" id="KW-0396">Initiation factor</keyword>
<keyword evidence="1" id="KW-0175">Coiled coil</keyword>
<protein>
    <submittedName>
        <fullName evidence="3">Translation initiation factor IF-2</fullName>
    </submittedName>
</protein>
<gene>
    <name evidence="3" type="ORF">VP1G_04672</name>
</gene>
<evidence type="ECO:0000256" key="1">
    <source>
        <dbReference type="SAM" id="Coils"/>
    </source>
</evidence>
<keyword evidence="4" id="KW-1185">Reference proteome</keyword>
<feature type="coiled-coil region" evidence="1">
    <location>
        <begin position="433"/>
        <end position="498"/>
    </location>
</feature>
<dbReference type="GO" id="GO:0004525">
    <property type="term" value="F:ribonuclease III activity"/>
    <property type="evidence" value="ECO:0007669"/>
    <property type="project" value="InterPro"/>
</dbReference>
<dbReference type="OrthoDB" id="67027at2759"/>
<dbReference type="Gene3D" id="1.10.1520.10">
    <property type="entry name" value="Ribonuclease III domain"/>
    <property type="match status" value="1"/>
</dbReference>
<sequence>MASLRGHARSASTAAKLATVEQIIGYNFKSVERLYEALDLEKSPITLPTGEVRAAKRTRNTRLALGLSNDTLGKIGFSLGLDELTVPENCEGSYAMASTVEAILGAVYHDGGEEAFKRVMARCGVSHKLLAAPERAWIHDPVKSSRNLPGRFFAGHQWGLQELLFRTNPKLLPRTQFGGVAKLPLNEARVLLEALRARALARKQAEEEAKRLAEERAKEKAKERARKEAERLRKEAAKKAEKAEKAKKRADEKAKKDAENEAKQQAKKEAEGIARRKAEDGKPRQKTALWASVKRFWHGSDTMAESQSVKESNMVAGSKSVEDSNTGADMDTATNANTMAESNNATETSTATRSDKVTESETGAESETVMDSDKATESDTENTPNAGKELTEGSDSMGSYLIDTCTKIFYGSQQIPIAPDMPLLDPKQRKKEVKAMNARIRALKLQKQQYTKKQRPRRKSSLLEYEAKLEDINFRLDAARASLKILESQKSMKKAEAES</sequence>
<evidence type="ECO:0000313" key="3">
    <source>
        <dbReference type="EMBL" id="KUI57408.1"/>
    </source>
</evidence>